<keyword evidence="3" id="KW-1185">Reference proteome</keyword>
<protein>
    <recommendedName>
        <fullName evidence="1">Methyltransferase type 11 domain-containing protein</fullName>
    </recommendedName>
</protein>
<evidence type="ECO:0000313" key="3">
    <source>
        <dbReference type="Proteomes" id="UP001500730"/>
    </source>
</evidence>
<dbReference type="Gene3D" id="3.40.50.150">
    <property type="entry name" value="Vaccinia Virus protein VP39"/>
    <property type="match status" value="1"/>
</dbReference>
<dbReference type="InterPro" id="IPR029063">
    <property type="entry name" value="SAM-dependent_MTases_sf"/>
</dbReference>
<proteinExistence type="predicted"/>
<dbReference type="InterPro" id="IPR050508">
    <property type="entry name" value="Methyltransf_Superfamily"/>
</dbReference>
<dbReference type="CDD" id="cd02440">
    <property type="entry name" value="AdoMet_MTases"/>
    <property type="match status" value="1"/>
</dbReference>
<dbReference type="SUPFAM" id="SSF53335">
    <property type="entry name" value="S-adenosyl-L-methionine-dependent methyltransferases"/>
    <property type="match status" value="1"/>
</dbReference>
<gene>
    <name evidence="2" type="ORF">GCM10009858_24820</name>
</gene>
<dbReference type="Proteomes" id="UP001500730">
    <property type="component" value="Unassembled WGS sequence"/>
</dbReference>
<dbReference type="PANTHER" id="PTHR42912:SF93">
    <property type="entry name" value="N6-ADENOSINE-METHYLTRANSFERASE TMT1A"/>
    <property type="match status" value="1"/>
</dbReference>
<name>A0ABP5YRM5_9MICO</name>
<dbReference type="PANTHER" id="PTHR42912">
    <property type="entry name" value="METHYLTRANSFERASE"/>
    <property type="match status" value="1"/>
</dbReference>
<feature type="domain" description="Methyltransferase type 11" evidence="1">
    <location>
        <begin position="69"/>
        <end position="166"/>
    </location>
</feature>
<dbReference type="InterPro" id="IPR013216">
    <property type="entry name" value="Methyltransf_11"/>
</dbReference>
<comment type="caution">
    <text evidence="2">The sequence shown here is derived from an EMBL/GenBank/DDBJ whole genome shotgun (WGS) entry which is preliminary data.</text>
</comment>
<dbReference type="Pfam" id="PF08241">
    <property type="entry name" value="Methyltransf_11"/>
    <property type="match status" value="1"/>
</dbReference>
<organism evidence="2 3">
    <name type="scientific">Terrabacter carboxydivorans</name>
    <dbReference type="NCBI Taxonomy" id="619730"/>
    <lineage>
        <taxon>Bacteria</taxon>
        <taxon>Bacillati</taxon>
        <taxon>Actinomycetota</taxon>
        <taxon>Actinomycetes</taxon>
        <taxon>Micrococcales</taxon>
        <taxon>Intrasporangiaceae</taxon>
        <taxon>Terrabacter</taxon>
    </lineage>
</organism>
<evidence type="ECO:0000259" key="1">
    <source>
        <dbReference type="Pfam" id="PF08241"/>
    </source>
</evidence>
<sequence length="295" mass="31026">MTPQSVPTPSGESGAAPNMFTRERIGEGGAARVATLVALLDAQEQQPAVRRLRAWAFEALAPQPGESVVDVGAGTGTELRRLATAVAPNGRAVGIEPNPGLREVAAQRAALLGSAATFIDGDAADLPFADGAVHVLRCERVFQHLADPQAAAHEFARVLAPDGRLAVLDSDWGTAITHPGDPDLVRRYTEANWRRMPNPFSARHLPNQLRTAGLIVDHDIGSAALVMPPRALLGSGVVHRNADAAVEEGVLTREEADQLLADAMAAARDGTAFFSVTMYAVIARRPDRGPGPSLG</sequence>
<evidence type="ECO:0000313" key="2">
    <source>
        <dbReference type="EMBL" id="GAA2485924.1"/>
    </source>
</evidence>
<dbReference type="EMBL" id="BAAARE010000010">
    <property type="protein sequence ID" value="GAA2485924.1"/>
    <property type="molecule type" value="Genomic_DNA"/>
</dbReference>
<reference evidence="3" key="1">
    <citation type="journal article" date="2019" name="Int. J. Syst. Evol. Microbiol.">
        <title>The Global Catalogue of Microorganisms (GCM) 10K type strain sequencing project: providing services to taxonomists for standard genome sequencing and annotation.</title>
        <authorList>
            <consortium name="The Broad Institute Genomics Platform"/>
            <consortium name="The Broad Institute Genome Sequencing Center for Infectious Disease"/>
            <person name="Wu L."/>
            <person name="Ma J."/>
        </authorList>
    </citation>
    <scope>NUCLEOTIDE SEQUENCE [LARGE SCALE GENOMIC DNA]</scope>
    <source>
        <strain evidence="3">JCM 16259</strain>
    </source>
</reference>
<accession>A0ABP5YRM5</accession>
<dbReference type="RefSeq" id="WP_344255229.1">
    <property type="nucleotide sequence ID" value="NZ_BAAARE010000010.1"/>
</dbReference>